<evidence type="ECO:0000256" key="1">
    <source>
        <dbReference type="SAM" id="MobiDB-lite"/>
    </source>
</evidence>
<dbReference type="EMBL" id="JAQQWK010000012">
    <property type="protein sequence ID" value="KAK8022288.1"/>
    <property type="molecule type" value="Genomic_DNA"/>
</dbReference>
<feature type="region of interest" description="Disordered" evidence="1">
    <location>
        <begin position="315"/>
        <end position="335"/>
    </location>
</feature>
<proteinExistence type="predicted"/>
<keyword evidence="3" id="KW-1185">Reference proteome</keyword>
<protein>
    <submittedName>
        <fullName evidence="2">Uncharacterized protein</fullName>
    </submittedName>
</protein>
<organism evidence="2 3">
    <name type="scientific">Apiospora rasikravindrae</name>
    <dbReference type="NCBI Taxonomy" id="990691"/>
    <lineage>
        <taxon>Eukaryota</taxon>
        <taxon>Fungi</taxon>
        <taxon>Dikarya</taxon>
        <taxon>Ascomycota</taxon>
        <taxon>Pezizomycotina</taxon>
        <taxon>Sordariomycetes</taxon>
        <taxon>Xylariomycetidae</taxon>
        <taxon>Amphisphaeriales</taxon>
        <taxon>Apiosporaceae</taxon>
        <taxon>Apiospora</taxon>
    </lineage>
</organism>
<sequence length="468" mass="51811">MTYTLILTLLSLENEQERENKHLLPLANLGGIFNPALKQSACFVEAVLKEGTSHHIAFIFSHRLFRTSTLLYGFLAALFEGVFPETLELIKAYGERVFEIPKHARANEHKTLSSSVFGSYTGVDVTSIWVELIDERKKAIAADWDHNESIPFSVAAAAAQQGIARTQLAEWDTSSRAWLQTADSVIAAKQTQLRLVPKNVELPKADESSVHPGVVTAWKNTLRTMKRLISGITQEVYDGSAILDLRSWHIYQNIIVFGSRNVEGAMDDALFSSRGALSLGCSLSVKTPTNGVSWFLTSLAESFPQIQEEHIELPPAADEGQASGGLPTPKSSIARRPICSKNTSMHLSFTNWERPLEEFQSGGNQDVEMALIESVLSVRERGWWISDVDVLPALRSRIIHRLSPQQQLSSCGHLSSGHAEPPRAHVTSIESWDELREFSAGNVVVRTNGNWLARLTVAAYLSQSAQRE</sequence>
<comment type="caution">
    <text evidence="2">The sequence shown here is derived from an EMBL/GenBank/DDBJ whole genome shotgun (WGS) entry which is preliminary data.</text>
</comment>
<name>A0ABR1RWP8_9PEZI</name>
<gene>
    <name evidence="2" type="ORF">PG993_013055</name>
</gene>
<accession>A0ABR1RWP8</accession>
<evidence type="ECO:0000313" key="2">
    <source>
        <dbReference type="EMBL" id="KAK8022288.1"/>
    </source>
</evidence>
<dbReference type="Proteomes" id="UP001444661">
    <property type="component" value="Unassembled WGS sequence"/>
</dbReference>
<reference evidence="2 3" key="1">
    <citation type="submission" date="2023-01" db="EMBL/GenBank/DDBJ databases">
        <title>Analysis of 21 Apiospora genomes using comparative genomics revels a genus with tremendous synthesis potential of carbohydrate active enzymes and secondary metabolites.</title>
        <authorList>
            <person name="Sorensen T."/>
        </authorList>
    </citation>
    <scope>NUCLEOTIDE SEQUENCE [LARGE SCALE GENOMIC DNA]</scope>
    <source>
        <strain evidence="2 3">CBS 33761</strain>
    </source>
</reference>
<evidence type="ECO:0000313" key="3">
    <source>
        <dbReference type="Proteomes" id="UP001444661"/>
    </source>
</evidence>